<dbReference type="AlphaFoldDB" id="A0A0G4EBK4"/>
<keyword evidence="1" id="KW-1133">Transmembrane helix</keyword>
<feature type="transmembrane region" description="Helical" evidence="1">
    <location>
        <begin position="6"/>
        <end position="32"/>
    </location>
</feature>
<name>A0A0G4EBK4_VITBC</name>
<evidence type="ECO:0000256" key="1">
    <source>
        <dbReference type="SAM" id="Phobius"/>
    </source>
</evidence>
<sequence length="70" mass="7658">MLLHWLLSYGMLAFGVMLSAAIVFLGIGTVYFGLDTKQAMHVVVTLGSFGLIGIALLGQYFDDEEDDKDE</sequence>
<gene>
    <name evidence="2" type="ORF">Vbra_11063</name>
</gene>
<protein>
    <submittedName>
        <fullName evidence="2">Uncharacterized protein</fullName>
    </submittedName>
</protein>
<proteinExistence type="predicted"/>
<evidence type="ECO:0000313" key="2">
    <source>
        <dbReference type="EMBL" id="CEL92679.1"/>
    </source>
</evidence>
<keyword evidence="3" id="KW-1185">Reference proteome</keyword>
<dbReference type="VEuPathDB" id="CryptoDB:Vbra_11063"/>
<feature type="transmembrane region" description="Helical" evidence="1">
    <location>
        <begin position="39"/>
        <end position="61"/>
    </location>
</feature>
<evidence type="ECO:0000313" key="3">
    <source>
        <dbReference type="Proteomes" id="UP000041254"/>
    </source>
</evidence>
<accession>A0A0G4EBK4</accession>
<keyword evidence="1" id="KW-0472">Membrane</keyword>
<organism evidence="2 3">
    <name type="scientific">Vitrella brassicaformis (strain CCMP3155)</name>
    <dbReference type="NCBI Taxonomy" id="1169540"/>
    <lineage>
        <taxon>Eukaryota</taxon>
        <taxon>Sar</taxon>
        <taxon>Alveolata</taxon>
        <taxon>Colpodellida</taxon>
        <taxon>Vitrellaceae</taxon>
        <taxon>Vitrella</taxon>
    </lineage>
</organism>
<reference evidence="2 3" key="1">
    <citation type="submission" date="2014-11" db="EMBL/GenBank/DDBJ databases">
        <authorList>
            <person name="Zhu J."/>
            <person name="Qi W."/>
            <person name="Song R."/>
        </authorList>
    </citation>
    <scope>NUCLEOTIDE SEQUENCE [LARGE SCALE GENOMIC DNA]</scope>
</reference>
<keyword evidence="1" id="KW-0812">Transmembrane</keyword>
<dbReference type="EMBL" id="CDMY01000098">
    <property type="protein sequence ID" value="CEL92679.1"/>
    <property type="molecule type" value="Genomic_DNA"/>
</dbReference>
<dbReference type="InParanoid" id="A0A0G4EBK4"/>
<dbReference type="Proteomes" id="UP000041254">
    <property type="component" value="Unassembled WGS sequence"/>
</dbReference>